<keyword evidence="3" id="KW-1185">Reference proteome</keyword>
<proteinExistence type="predicted"/>
<reference evidence="2 3" key="1">
    <citation type="submission" date="2018-08" db="EMBL/GenBank/DDBJ databases">
        <title>The reduced genetic potential of extracellular carbohydrate catabolism in Euzebyella marina RN62, a Flavobacteriia bacterium isolated from the hadal water.</title>
        <authorList>
            <person name="Xue C."/>
        </authorList>
    </citation>
    <scope>NUCLEOTIDE SEQUENCE [LARGE SCALE GENOMIC DNA]</scope>
    <source>
        <strain evidence="2 3">RN62</strain>
    </source>
</reference>
<dbReference type="Gene3D" id="3.40.50.1110">
    <property type="entry name" value="SGNH hydrolase"/>
    <property type="match status" value="1"/>
</dbReference>
<dbReference type="KEGG" id="emar:D1013_15635"/>
<dbReference type="InterPro" id="IPR051532">
    <property type="entry name" value="Ester_Hydrolysis_Enzymes"/>
</dbReference>
<dbReference type="PANTHER" id="PTHR30383">
    <property type="entry name" value="THIOESTERASE 1/PROTEASE 1/LYSOPHOSPHOLIPASE L1"/>
    <property type="match status" value="1"/>
</dbReference>
<accession>A0A3G2L8Y1</accession>
<dbReference type="AlphaFoldDB" id="A0A3G2L8Y1"/>
<dbReference type="InterPro" id="IPR013830">
    <property type="entry name" value="SGNH_hydro"/>
</dbReference>
<sequence length="216" mass="25328">MSRFIILFSLLVVNQGFAQEASRFKNQVDDLRLKYDSIWDPSKETIVFTGSSSIRMWKDLQTRFPSQQIVNSGFGGSQASDLLYFTDDLILRYKPKKVFIYEGDNDIQAQKRPNEIIGTTRQIISLIRENDPSTEIVIISAKPSISRWKLRGKYKRLNRKFNRLARKDDLLNYVDVWSPMLNGRDLKRDIFIEDGLHMNSKGYDIWYDTMKELVEN</sequence>
<name>A0A3G2L8Y1_9FLAO</name>
<dbReference type="GO" id="GO:0004622">
    <property type="term" value="F:phosphatidylcholine lysophospholipase activity"/>
    <property type="evidence" value="ECO:0007669"/>
    <property type="project" value="TreeGrafter"/>
</dbReference>
<evidence type="ECO:0000313" key="2">
    <source>
        <dbReference type="EMBL" id="AYN68706.1"/>
    </source>
</evidence>
<dbReference type="InterPro" id="IPR036514">
    <property type="entry name" value="SGNH_hydro_sf"/>
</dbReference>
<dbReference type="OrthoDB" id="9790057at2"/>
<evidence type="ECO:0000313" key="3">
    <source>
        <dbReference type="Proteomes" id="UP000276309"/>
    </source>
</evidence>
<gene>
    <name evidence="2" type="ORF">D1013_15635</name>
</gene>
<organism evidence="2 3">
    <name type="scientific">Euzebyella marina</name>
    <dbReference type="NCBI Taxonomy" id="1761453"/>
    <lineage>
        <taxon>Bacteria</taxon>
        <taxon>Pseudomonadati</taxon>
        <taxon>Bacteroidota</taxon>
        <taxon>Flavobacteriia</taxon>
        <taxon>Flavobacteriales</taxon>
        <taxon>Flavobacteriaceae</taxon>
        <taxon>Euzebyella</taxon>
    </lineage>
</organism>
<evidence type="ECO:0000259" key="1">
    <source>
        <dbReference type="Pfam" id="PF13472"/>
    </source>
</evidence>
<dbReference type="RefSeq" id="WP_121849718.1">
    <property type="nucleotide sequence ID" value="NZ_CP032050.1"/>
</dbReference>
<dbReference type="Pfam" id="PF13472">
    <property type="entry name" value="Lipase_GDSL_2"/>
    <property type="match status" value="1"/>
</dbReference>
<dbReference type="SUPFAM" id="SSF52266">
    <property type="entry name" value="SGNH hydrolase"/>
    <property type="match status" value="1"/>
</dbReference>
<feature type="domain" description="SGNH hydrolase-type esterase" evidence="1">
    <location>
        <begin position="57"/>
        <end position="205"/>
    </location>
</feature>
<protein>
    <submittedName>
        <fullName evidence="2">G-D-S-L family lipolytic protein</fullName>
    </submittedName>
</protein>
<dbReference type="PANTHER" id="PTHR30383:SF5">
    <property type="entry name" value="SGNH HYDROLASE-TYPE ESTERASE DOMAIN-CONTAINING PROTEIN"/>
    <property type="match status" value="1"/>
</dbReference>
<dbReference type="EMBL" id="CP032050">
    <property type="protein sequence ID" value="AYN68706.1"/>
    <property type="molecule type" value="Genomic_DNA"/>
</dbReference>
<dbReference type="Proteomes" id="UP000276309">
    <property type="component" value="Chromosome"/>
</dbReference>